<protein>
    <recommendedName>
        <fullName evidence="3">Methyltransferase type 11 domain-containing protein</fullName>
    </recommendedName>
</protein>
<dbReference type="Gene3D" id="3.40.50.150">
    <property type="entry name" value="Vaccinia Virus protein VP39"/>
    <property type="match status" value="1"/>
</dbReference>
<accession>A0A101HNY9</accession>
<dbReference type="InterPro" id="IPR029063">
    <property type="entry name" value="SAM-dependent_MTases_sf"/>
</dbReference>
<reference evidence="2" key="1">
    <citation type="journal article" date="2015" name="MBio">
        <title>Genome-Resolved Metagenomic Analysis Reveals Roles for Candidate Phyla and Other Microbial Community Members in Biogeochemical Transformations in Oil Reservoirs.</title>
        <authorList>
            <person name="Hu P."/>
            <person name="Tom L."/>
            <person name="Singh A."/>
            <person name="Thomas B.C."/>
            <person name="Baker B.J."/>
            <person name="Piceno Y.M."/>
            <person name="Andersen G.L."/>
            <person name="Banfield J.F."/>
        </authorList>
    </citation>
    <scope>NUCLEOTIDE SEQUENCE [LARGE SCALE GENOMIC DNA]</scope>
</reference>
<evidence type="ECO:0008006" key="3">
    <source>
        <dbReference type="Google" id="ProtNLM"/>
    </source>
</evidence>
<dbReference type="Proteomes" id="UP000054092">
    <property type="component" value="Unassembled WGS sequence"/>
</dbReference>
<comment type="caution">
    <text evidence="1">The sequence shown here is derived from an EMBL/GenBank/DDBJ whole genome shotgun (WGS) entry which is preliminary data.</text>
</comment>
<dbReference type="PATRIC" id="fig|1184387.3.peg.1441"/>
<sequence length="206" mass="23746">MQRRDWLEQHRARVLEQPSIGIEIDKGKLQDFVLRMVGFLEESNIVADFGCRSADFWPLLRDMRLRVVGVSCNQAVRQSMGIRVMNMSLSDFNFLGIFDGFIASGMLQRLHPELWSKTLLRIARSVKTSGVGLIVTGISEEEEAKKRHDILKKSGLPVVVGEFLDEEGRYNFKPLKSWYDQWLRNAGFYILRDETMGNTVYTLVKK</sequence>
<dbReference type="EMBL" id="LGGP01000168">
    <property type="protein sequence ID" value="KUK80358.1"/>
    <property type="molecule type" value="Genomic_DNA"/>
</dbReference>
<gene>
    <name evidence="1" type="ORF">XD94_1027</name>
</gene>
<organism evidence="1 2">
    <name type="scientific">Mesotoga prima</name>
    <dbReference type="NCBI Taxonomy" id="1184387"/>
    <lineage>
        <taxon>Bacteria</taxon>
        <taxon>Thermotogati</taxon>
        <taxon>Thermotogota</taxon>
        <taxon>Thermotogae</taxon>
        <taxon>Kosmotogales</taxon>
        <taxon>Kosmotogaceae</taxon>
        <taxon>Mesotoga</taxon>
    </lineage>
</organism>
<name>A0A101HNY9_9BACT</name>
<proteinExistence type="predicted"/>
<dbReference type="SUPFAM" id="SSF53335">
    <property type="entry name" value="S-adenosyl-L-methionine-dependent methyltransferases"/>
    <property type="match status" value="1"/>
</dbReference>
<evidence type="ECO:0000313" key="2">
    <source>
        <dbReference type="Proteomes" id="UP000054092"/>
    </source>
</evidence>
<evidence type="ECO:0000313" key="1">
    <source>
        <dbReference type="EMBL" id="KUK80358.1"/>
    </source>
</evidence>
<dbReference type="AlphaFoldDB" id="A0A101HNY9"/>